<accession>A0A1I0ERS0</accession>
<dbReference type="InterPro" id="IPR001387">
    <property type="entry name" value="Cro/C1-type_HTH"/>
</dbReference>
<dbReference type="AlphaFoldDB" id="A0A1I0ERS0"/>
<dbReference type="InterPro" id="IPR010982">
    <property type="entry name" value="Lambda_DNA-bd_dom_sf"/>
</dbReference>
<organism evidence="2 3">
    <name type="scientific">Nonomuraea wenchangensis</name>
    <dbReference type="NCBI Taxonomy" id="568860"/>
    <lineage>
        <taxon>Bacteria</taxon>
        <taxon>Bacillati</taxon>
        <taxon>Actinomycetota</taxon>
        <taxon>Actinomycetes</taxon>
        <taxon>Streptosporangiales</taxon>
        <taxon>Streptosporangiaceae</taxon>
        <taxon>Nonomuraea</taxon>
    </lineage>
</organism>
<dbReference type="OrthoDB" id="4966777at2"/>
<dbReference type="Gene3D" id="1.10.260.40">
    <property type="entry name" value="lambda repressor-like DNA-binding domains"/>
    <property type="match status" value="1"/>
</dbReference>
<dbReference type="CDD" id="cd00093">
    <property type="entry name" value="HTH_XRE"/>
    <property type="match status" value="1"/>
</dbReference>
<dbReference type="EMBL" id="FOHX01000003">
    <property type="protein sequence ID" value="SET47507.1"/>
    <property type="molecule type" value="Genomic_DNA"/>
</dbReference>
<keyword evidence="3" id="KW-1185">Reference proteome</keyword>
<protein>
    <submittedName>
        <fullName evidence="2">Helix-turn-helix domain-containing protein</fullName>
    </submittedName>
</protein>
<dbReference type="InterPro" id="IPR043917">
    <property type="entry name" value="DUF5753"/>
</dbReference>
<dbReference type="GO" id="GO:0003677">
    <property type="term" value="F:DNA binding"/>
    <property type="evidence" value="ECO:0007669"/>
    <property type="project" value="InterPro"/>
</dbReference>
<gene>
    <name evidence="2" type="ORF">SAMN05421811_103154</name>
</gene>
<dbReference type="SMART" id="SM00530">
    <property type="entry name" value="HTH_XRE"/>
    <property type="match status" value="1"/>
</dbReference>
<dbReference type="Pfam" id="PF13560">
    <property type="entry name" value="HTH_31"/>
    <property type="match status" value="1"/>
</dbReference>
<dbReference type="PROSITE" id="PS50943">
    <property type="entry name" value="HTH_CROC1"/>
    <property type="match status" value="1"/>
</dbReference>
<dbReference type="Pfam" id="PF19054">
    <property type="entry name" value="DUF5753"/>
    <property type="match status" value="1"/>
</dbReference>
<dbReference type="RefSeq" id="WP_143082158.1">
    <property type="nucleotide sequence ID" value="NZ_FOHX01000003.1"/>
</dbReference>
<dbReference type="Proteomes" id="UP000199361">
    <property type="component" value="Unassembled WGS sequence"/>
</dbReference>
<dbReference type="SUPFAM" id="SSF47413">
    <property type="entry name" value="lambda repressor-like DNA-binding domains"/>
    <property type="match status" value="1"/>
</dbReference>
<reference evidence="2 3" key="1">
    <citation type="submission" date="2016-10" db="EMBL/GenBank/DDBJ databases">
        <authorList>
            <person name="de Groot N.N."/>
        </authorList>
    </citation>
    <scope>NUCLEOTIDE SEQUENCE [LARGE SCALE GENOMIC DNA]</scope>
    <source>
        <strain evidence="2 3">CGMCC 4.5598</strain>
    </source>
</reference>
<proteinExistence type="predicted"/>
<evidence type="ECO:0000259" key="1">
    <source>
        <dbReference type="PROSITE" id="PS50943"/>
    </source>
</evidence>
<dbReference type="STRING" id="568860.SAMN05421811_103154"/>
<evidence type="ECO:0000313" key="3">
    <source>
        <dbReference type="Proteomes" id="UP000199361"/>
    </source>
</evidence>
<name>A0A1I0ERS0_9ACTN</name>
<sequence length="284" mass="31132">MTSHDTIMQARQALAARLKELRLHADGQRMTGERLAAAMGWEGRKARISKIENGTQLPSVDDIRAWATACGAEDQIPDLIEQVRTIDSMYTEWRRLEKTGLGQIQEAFVGLYERTVQLRVWQHSAVPGLLQTEAYARAHLSTIISFRGIPDDVERAVAARMAQQQTIGGVRRFAFLIGEQALRTPMVDPSDMAAQLDKLAGLTSGSPHVSVGILPGGVKPPVMPPENFWIYDTAEVRVDGVAAQFRIKKPDDVAVYEKAFAALAQVAVYGQAARELIEAAAGDI</sequence>
<evidence type="ECO:0000313" key="2">
    <source>
        <dbReference type="EMBL" id="SET47507.1"/>
    </source>
</evidence>
<feature type="domain" description="HTH cro/C1-type" evidence="1">
    <location>
        <begin position="18"/>
        <end position="79"/>
    </location>
</feature>